<evidence type="ECO:0000256" key="1">
    <source>
        <dbReference type="SAM" id="Phobius"/>
    </source>
</evidence>
<dbReference type="AlphaFoldDB" id="A0A120KNW1"/>
<keyword evidence="1" id="KW-0812">Transmembrane</keyword>
<sequence length="49" mass="5960">MEFMTMHDFMFWTKGMAYVGMAIGLVAFIPFWLFLTERDEDRFADREEE</sequence>
<accession>A0A120KNW1</accession>
<dbReference type="OrthoDB" id="5460179at2"/>
<protein>
    <submittedName>
        <fullName evidence="2">Hmc operon protein 4</fullName>
    </submittedName>
</protein>
<feature type="transmembrane region" description="Helical" evidence="1">
    <location>
        <begin position="15"/>
        <end position="35"/>
    </location>
</feature>
<keyword evidence="3" id="KW-1185">Reference proteome</keyword>
<dbReference type="STRING" id="888061.AXF15_08120"/>
<dbReference type="InterPro" id="IPR054911">
    <property type="entry name" value="sulf_resp_HmcD"/>
</dbReference>
<dbReference type="Proteomes" id="UP000063964">
    <property type="component" value="Chromosome"/>
</dbReference>
<keyword evidence="1" id="KW-0472">Membrane</keyword>
<proteinExistence type="predicted"/>
<dbReference type="RefSeq" id="WP_066605788.1">
    <property type="nucleotide sequence ID" value="NZ_CP014230.1"/>
</dbReference>
<keyword evidence="1" id="KW-1133">Transmembrane helix</keyword>
<evidence type="ECO:0000313" key="3">
    <source>
        <dbReference type="Proteomes" id="UP000063964"/>
    </source>
</evidence>
<dbReference type="NCBIfam" id="NF045712">
    <property type="entry name" value="sulf_resp_HmcD"/>
    <property type="match status" value="1"/>
</dbReference>
<evidence type="ECO:0000313" key="2">
    <source>
        <dbReference type="EMBL" id="AMD93064.1"/>
    </source>
</evidence>
<gene>
    <name evidence="2" type="ORF">AXF15_08120</name>
</gene>
<reference evidence="3" key="1">
    <citation type="submission" date="2016-02" db="EMBL/GenBank/DDBJ databases">
        <authorList>
            <person name="Holder M.E."/>
            <person name="Ajami N.J."/>
            <person name="Petrosino J.F."/>
        </authorList>
    </citation>
    <scope>NUCLEOTIDE SEQUENCE [LARGE SCALE GENOMIC DNA]</scope>
    <source>
        <strain evidence="3">DSM 12838</strain>
    </source>
</reference>
<dbReference type="EMBL" id="CP014230">
    <property type="protein sequence ID" value="AMD93064.1"/>
    <property type="molecule type" value="Genomic_DNA"/>
</dbReference>
<dbReference type="KEGG" id="doa:AXF15_08120"/>
<organism evidence="2 3">
    <name type="scientific">Desulfomicrobium orale DSM 12838</name>
    <dbReference type="NCBI Taxonomy" id="888061"/>
    <lineage>
        <taxon>Bacteria</taxon>
        <taxon>Pseudomonadati</taxon>
        <taxon>Thermodesulfobacteriota</taxon>
        <taxon>Desulfovibrionia</taxon>
        <taxon>Desulfovibrionales</taxon>
        <taxon>Desulfomicrobiaceae</taxon>
        <taxon>Desulfomicrobium</taxon>
    </lineage>
</organism>
<name>A0A120KNW1_9BACT</name>